<dbReference type="Proteomes" id="UP000245647">
    <property type="component" value="Unassembled WGS sequence"/>
</dbReference>
<reference evidence="2 3" key="1">
    <citation type="submission" date="2018-04" db="EMBL/GenBank/DDBJ databases">
        <title>Pedobacter chongqingensis sp. nov., isolated from a rottenly hemp rope.</title>
        <authorList>
            <person name="Cai Y."/>
        </authorList>
    </citation>
    <scope>NUCLEOTIDE SEQUENCE [LARGE SCALE GENOMIC DNA]</scope>
    <source>
        <strain evidence="2 3">FJ4-8</strain>
    </source>
</reference>
<evidence type="ECO:0000313" key="3">
    <source>
        <dbReference type="Proteomes" id="UP000245647"/>
    </source>
</evidence>
<dbReference type="AlphaFoldDB" id="A0A2U2PJK7"/>
<dbReference type="Gene3D" id="1.25.10.10">
    <property type="entry name" value="Leucine-rich Repeat Variant"/>
    <property type="match status" value="1"/>
</dbReference>
<gene>
    <name evidence="2" type="ORF">DDR33_07070</name>
</gene>
<organism evidence="2 3">
    <name type="scientific">Pararcticibacter amylolyticus</name>
    <dbReference type="NCBI Taxonomy" id="2173175"/>
    <lineage>
        <taxon>Bacteria</taxon>
        <taxon>Pseudomonadati</taxon>
        <taxon>Bacteroidota</taxon>
        <taxon>Sphingobacteriia</taxon>
        <taxon>Sphingobacteriales</taxon>
        <taxon>Sphingobacteriaceae</taxon>
        <taxon>Pararcticibacter</taxon>
    </lineage>
</organism>
<evidence type="ECO:0000313" key="2">
    <source>
        <dbReference type="EMBL" id="PWG81585.1"/>
    </source>
</evidence>
<dbReference type="OrthoDB" id="619585at2"/>
<dbReference type="RefSeq" id="WP_109415069.1">
    <property type="nucleotide sequence ID" value="NZ_QEAS01000004.1"/>
</dbReference>
<sequence length="739" mass="83405">MNTKLFFTSLFCTAAFIPLALSQQVITPAVKSVTTFAIITDSVTFAKAANEIRQYKSAIEREGLGTYVISKTWKQPGEIRNILRDLHTGPAKLEGAVLVGDIPVPMLRNAQHLTSVFKMDQRYNWQKSSVPSDRYYDDFHLSFTFLKQDSLQKNLFYYSLDASSPQKLDMDIYTGRIKPPAIPGKDKYELIRGYLRKAAEEKGRSNVLDQAMVSTSHSYNSESLNSWAGEQIALRQQFPRLFSTAGNIRFFNYRMNTFLKFNLLSELGRPDLDLAILHDHGDTDLQLINGYPDASNPQPSIENIKRYLRSKIQAAAGRKQDISKAKEGYVKWLDVPLSWMDDALLDSVVAADSVFNYNLDIHTADLVKSPPNARFVLLDACLNGAFHLDEYIAGYYAFGGGKNIVTVANSVGVLQDLWPDEMMGLLQYGLRAGNWLKKTATLETHLMGDPTFRFSVSSQKYNLNEALATRKTASYWKTMLSVADPDIQSLALSELAGLISEKEMSALLKNTYFSSPYETTRTEAIKLLHQYHNRDFLEVLKASVNDPYEFIRRRATYYIAEDGRDELVPALVHLAIADRHSERVYSRARASLPFMKAETVTAEAEKQLAASPWITGPGAVKADILASVRSGSSSVDTVRKILNSRDVPLKQRRFEVTRLRNYNYHILVPEVAAFVLNHNEDKQLRLAALEALSWFDQSHQRPAIEAMCSKILSDDSFSSEFKEEARRVRNIITVTPITN</sequence>
<keyword evidence="1" id="KW-0732">Signal</keyword>
<keyword evidence="3" id="KW-1185">Reference proteome</keyword>
<evidence type="ECO:0008006" key="4">
    <source>
        <dbReference type="Google" id="ProtNLM"/>
    </source>
</evidence>
<feature type="signal peptide" evidence="1">
    <location>
        <begin position="1"/>
        <end position="20"/>
    </location>
</feature>
<dbReference type="SUPFAM" id="SSF48371">
    <property type="entry name" value="ARM repeat"/>
    <property type="match status" value="1"/>
</dbReference>
<feature type="chain" id="PRO_5015656137" description="HEAT repeat domain-containing protein" evidence="1">
    <location>
        <begin position="21"/>
        <end position="739"/>
    </location>
</feature>
<dbReference type="InterPro" id="IPR016024">
    <property type="entry name" value="ARM-type_fold"/>
</dbReference>
<comment type="caution">
    <text evidence="2">The sequence shown here is derived from an EMBL/GenBank/DDBJ whole genome shotgun (WGS) entry which is preliminary data.</text>
</comment>
<dbReference type="EMBL" id="QEAS01000004">
    <property type="protein sequence ID" value="PWG81585.1"/>
    <property type="molecule type" value="Genomic_DNA"/>
</dbReference>
<proteinExistence type="predicted"/>
<evidence type="ECO:0000256" key="1">
    <source>
        <dbReference type="SAM" id="SignalP"/>
    </source>
</evidence>
<accession>A0A2U2PJK7</accession>
<protein>
    <recommendedName>
        <fullName evidence="4">HEAT repeat domain-containing protein</fullName>
    </recommendedName>
</protein>
<name>A0A2U2PJK7_9SPHI</name>
<dbReference type="InterPro" id="IPR011989">
    <property type="entry name" value="ARM-like"/>
</dbReference>